<dbReference type="GO" id="GO:0004601">
    <property type="term" value="F:peroxidase activity"/>
    <property type="evidence" value="ECO:0007669"/>
    <property type="project" value="TreeGrafter"/>
</dbReference>
<dbReference type="GO" id="GO:0005833">
    <property type="term" value="C:hemoglobin complex"/>
    <property type="evidence" value="ECO:0007669"/>
    <property type="project" value="Ensembl"/>
</dbReference>
<evidence type="ECO:0000256" key="3">
    <source>
        <dbReference type="ARBA" id="ARBA00022617"/>
    </source>
</evidence>
<dbReference type="InterPro" id="IPR002337">
    <property type="entry name" value="Hemoglobin_b"/>
</dbReference>
<dbReference type="GO" id="GO:0005344">
    <property type="term" value="F:oxygen carrier activity"/>
    <property type="evidence" value="ECO:0007669"/>
    <property type="project" value="UniProtKB-KW"/>
</dbReference>
<keyword evidence="4 8" id="KW-0561">Oxygen transport</keyword>
<evidence type="ECO:0000256" key="6">
    <source>
        <dbReference type="ARBA" id="ARBA00023004"/>
    </source>
</evidence>
<feature type="domain" description="Globin" evidence="9">
    <location>
        <begin position="2"/>
        <end position="146"/>
    </location>
</feature>
<reference evidence="10" key="1">
    <citation type="submission" date="2025-08" db="UniProtKB">
        <authorList>
            <consortium name="Ensembl"/>
        </authorList>
    </citation>
    <scope>IDENTIFICATION</scope>
</reference>
<evidence type="ECO:0000313" key="10">
    <source>
        <dbReference type="Ensembl" id="ENSSPUP00000006620.1"/>
    </source>
</evidence>
<proteinExistence type="inferred from homology"/>
<evidence type="ECO:0000313" key="11">
    <source>
        <dbReference type="Proteomes" id="UP000694392"/>
    </source>
</evidence>
<dbReference type="Proteomes" id="UP000694392">
    <property type="component" value="Unplaced"/>
</dbReference>
<evidence type="ECO:0000256" key="5">
    <source>
        <dbReference type="ARBA" id="ARBA00022723"/>
    </source>
</evidence>
<dbReference type="PROSITE" id="PS01033">
    <property type="entry name" value="GLOBIN"/>
    <property type="match status" value="1"/>
</dbReference>
<evidence type="ECO:0000256" key="7">
    <source>
        <dbReference type="ARBA" id="ARBA00063872"/>
    </source>
</evidence>
<dbReference type="GO" id="GO:0020037">
    <property type="term" value="F:heme binding"/>
    <property type="evidence" value="ECO:0007669"/>
    <property type="project" value="InterPro"/>
</dbReference>
<dbReference type="OMA" id="ICGNPQV"/>
<evidence type="ECO:0000256" key="8">
    <source>
        <dbReference type="RuleBase" id="RU000356"/>
    </source>
</evidence>
<dbReference type="GO" id="GO:0046872">
    <property type="term" value="F:metal ion binding"/>
    <property type="evidence" value="ECO:0007669"/>
    <property type="project" value="UniProtKB-KW"/>
</dbReference>
<dbReference type="InterPro" id="IPR009050">
    <property type="entry name" value="Globin-like_sf"/>
</dbReference>
<reference evidence="10" key="2">
    <citation type="submission" date="2025-09" db="UniProtKB">
        <authorList>
            <consortium name="Ensembl"/>
        </authorList>
    </citation>
    <scope>IDENTIFICATION</scope>
</reference>
<evidence type="ECO:0000256" key="2">
    <source>
        <dbReference type="ARBA" id="ARBA00022448"/>
    </source>
</evidence>
<dbReference type="GO" id="GO:0031838">
    <property type="term" value="C:haptoglobin-hemoglobin complex"/>
    <property type="evidence" value="ECO:0007669"/>
    <property type="project" value="TreeGrafter"/>
</dbReference>
<gene>
    <name evidence="10" type="primary">HBE1</name>
</gene>
<name>A0A8D0GIF6_SPHPU</name>
<dbReference type="CDD" id="cd08925">
    <property type="entry name" value="Hb-beta-like"/>
    <property type="match status" value="1"/>
</dbReference>
<dbReference type="AlphaFoldDB" id="A0A8D0GIF6"/>
<evidence type="ECO:0000259" key="9">
    <source>
        <dbReference type="PROSITE" id="PS01033"/>
    </source>
</evidence>
<dbReference type="InterPro" id="IPR000971">
    <property type="entry name" value="Globin"/>
</dbReference>
<keyword evidence="5" id="KW-0479">Metal-binding</keyword>
<keyword evidence="2 8" id="KW-0813">Transport</keyword>
<comment type="similarity">
    <text evidence="1 8">Belongs to the globin family.</text>
</comment>
<keyword evidence="11" id="KW-1185">Reference proteome</keyword>
<keyword evidence="6" id="KW-0408">Iron</keyword>
<keyword evidence="3 8" id="KW-0349">Heme</keyword>
<dbReference type="Ensembl" id="ENSSPUT00000007042.1">
    <property type="protein sequence ID" value="ENSSPUP00000006620.1"/>
    <property type="gene ID" value="ENSSPUG00000005089.1"/>
</dbReference>
<dbReference type="FunFam" id="1.10.490.10:FF:000001">
    <property type="entry name" value="Hemoglobin subunit beta"/>
    <property type="match status" value="1"/>
</dbReference>
<dbReference type="PRINTS" id="PR00814">
    <property type="entry name" value="BETAHAEM"/>
</dbReference>
<evidence type="ECO:0000256" key="4">
    <source>
        <dbReference type="ARBA" id="ARBA00022621"/>
    </source>
</evidence>
<evidence type="ECO:0000256" key="1">
    <source>
        <dbReference type="ARBA" id="ARBA00008705"/>
    </source>
</evidence>
<dbReference type="GO" id="GO:0031720">
    <property type="term" value="F:haptoglobin binding"/>
    <property type="evidence" value="ECO:0007669"/>
    <property type="project" value="TreeGrafter"/>
</dbReference>
<comment type="subunit">
    <text evidence="7">There are three forms of hemoglobin in Sphenodon: A, A' and D. Hb A is a tetramer of two alpha-A and two beta-1, Hb A' is a tetramer of two alpha-a and two beta-2, Hb D is a tetramer of two alpha-D and two beta-2.</text>
</comment>
<dbReference type="GeneTree" id="ENSGT00940000157809"/>
<dbReference type="GO" id="GO:0072562">
    <property type="term" value="C:blood microparticle"/>
    <property type="evidence" value="ECO:0007669"/>
    <property type="project" value="TreeGrafter"/>
</dbReference>
<dbReference type="GO" id="GO:0043177">
    <property type="term" value="F:organic acid binding"/>
    <property type="evidence" value="ECO:0007669"/>
    <property type="project" value="TreeGrafter"/>
</dbReference>
<dbReference type="SUPFAM" id="SSF46458">
    <property type="entry name" value="Globin-like"/>
    <property type="match status" value="1"/>
</dbReference>
<protein>
    <submittedName>
        <fullName evidence="10">Hemoglobin subunit epsilon 1</fullName>
    </submittedName>
</protein>
<accession>A0A8D0GIF6</accession>
<organism evidence="10 11">
    <name type="scientific">Sphenodon punctatus</name>
    <name type="common">Tuatara</name>
    <name type="synonym">Hatteria punctata</name>
    <dbReference type="NCBI Taxonomy" id="8508"/>
    <lineage>
        <taxon>Eukaryota</taxon>
        <taxon>Metazoa</taxon>
        <taxon>Chordata</taxon>
        <taxon>Craniata</taxon>
        <taxon>Vertebrata</taxon>
        <taxon>Euteleostomi</taxon>
        <taxon>Lepidosauria</taxon>
        <taxon>Sphenodontia</taxon>
        <taxon>Sphenodontidae</taxon>
        <taxon>Sphenodon</taxon>
    </lineage>
</organism>
<dbReference type="PANTHER" id="PTHR11442:SF7">
    <property type="entry name" value="HEMOGLOBIN SUBUNIT EPSILON"/>
    <property type="match status" value="1"/>
</dbReference>
<dbReference type="InterPro" id="IPR012292">
    <property type="entry name" value="Globin/Proto"/>
</dbReference>
<dbReference type="Pfam" id="PF00042">
    <property type="entry name" value="Globin"/>
    <property type="match status" value="1"/>
</dbReference>
<dbReference type="Gene3D" id="1.10.490.10">
    <property type="entry name" value="Globins"/>
    <property type="match status" value="1"/>
</dbReference>
<sequence length="146" mass="16459">VQWTAEEKQYITSLWGRVNVEECGGETLSRLLIVYPWTQRFFDTFGNLSSSTAIKGNPRVRAHGKKVLTSFGDAVKNLDNIKNTFSKLSELHCNKLYVDPENFRLLGGIFVIVLATHFGKDFTPASQVAWHKLVYAVADAMGYGYH</sequence>
<dbReference type="GO" id="GO:0019825">
    <property type="term" value="F:oxygen binding"/>
    <property type="evidence" value="ECO:0007669"/>
    <property type="project" value="InterPro"/>
</dbReference>
<dbReference type="PANTHER" id="PTHR11442">
    <property type="entry name" value="HEMOGLOBIN FAMILY MEMBER"/>
    <property type="match status" value="1"/>
</dbReference>
<dbReference type="InterPro" id="IPR050056">
    <property type="entry name" value="Hemoglobin_oxygen_transport"/>
</dbReference>
<dbReference type="GO" id="GO:0042744">
    <property type="term" value="P:hydrogen peroxide catabolic process"/>
    <property type="evidence" value="ECO:0007669"/>
    <property type="project" value="TreeGrafter"/>
</dbReference>